<protein>
    <submittedName>
        <fullName evidence="1">Tail protein</fullName>
    </submittedName>
</protein>
<accession>A0A0E3BUJ7</accession>
<evidence type="ECO:0000313" key="2">
    <source>
        <dbReference type="Proteomes" id="UP000029549"/>
    </source>
</evidence>
<reference evidence="1 2" key="1">
    <citation type="submission" date="2013-09" db="EMBL/GenBank/DDBJ databases">
        <title>High correlation between genotypes and phenotypes of environmental bacteria Comamonas testosteroni strains.</title>
        <authorList>
            <person name="Liu L."/>
            <person name="Zhu W."/>
            <person name="Xia X."/>
            <person name="Xu B."/>
            <person name="Luo M."/>
            <person name="Wang G."/>
        </authorList>
    </citation>
    <scope>NUCLEOTIDE SEQUENCE [LARGE SCALE GENOMIC DNA]</scope>
    <source>
        <strain evidence="1 2">DF2</strain>
    </source>
</reference>
<gene>
    <name evidence="1" type="ORF">P608_11475</name>
</gene>
<organism evidence="1 2">
    <name type="scientific">Comamonas thiooxydans</name>
    <dbReference type="NCBI Taxonomy" id="363952"/>
    <lineage>
        <taxon>Bacteria</taxon>
        <taxon>Pseudomonadati</taxon>
        <taxon>Pseudomonadota</taxon>
        <taxon>Betaproteobacteria</taxon>
        <taxon>Burkholderiales</taxon>
        <taxon>Comamonadaceae</taxon>
        <taxon>Comamonas</taxon>
    </lineage>
</organism>
<proteinExistence type="predicted"/>
<dbReference type="Proteomes" id="UP000029549">
    <property type="component" value="Unassembled WGS sequence"/>
</dbReference>
<dbReference type="InterPro" id="IPR006521">
    <property type="entry name" value="Tail_protein_I"/>
</dbReference>
<name>A0A0E3BUJ7_9BURK</name>
<dbReference type="AlphaFoldDB" id="A0A0E3BUJ7"/>
<dbReference type="RefSeq" id="WP_034396946.1">
    <property type="nucleotide sequence ID" value="NZ_AWTO01000206.1"/>
</dbReference>
<sequence>MSDASLLPPNATPLERALAKACAMPHTPEVIRTLWNPWQCPVELLPWLAWAWSVDEWDSAWTEAQQRAMVAGSIRLHRKKGTPWAVREALLRSGLESVRIVERPEGAHWAEFDIDVAVVDRQLTQESIDRAAALINEYKAQRSVLRTLRTSLQTKGTVLIGMQLLGGDTTTVYPMEPQDITPEQTRYGISFAAHDALITTVYPQ</sequence>
<dbReference type="NCBIfam" id="TIGR01634">
    <property type="entry name" value="tail_P2_I"/>
    <property type="match status" value="1"/>
</dbReference>
<comment type="caution">
    <text evidence="1">The sequence shown here is derived from an EMBL/GenBank/DDBJ whole genome shotgun (WGS) entry which is preliminary data.</text>
</comment>
<keyword evidence="2" id="KW-1185">Reference proteome</keyword>
<evidence type="ECO:0000313" key="1">
    <source>
        <dbReference type="EMBL" id="KGH12145.1"/>
    </source>
</evidence>
<dbReference type="Pfam" id="PF09684">
    <property type="entry name" value="Tail_P2_I"/>
    <property type="match status" value="1"/>
</dbReference>
<dbReference type="EMBL" id="AWTP01000107">
    <property type="protein sequence ID" value="KGH12145.1"/>
    <property type="molecule type" value="Genomic_DNA"/>
</dbReference>